<dbReference type="Proteomes" id="UP001341840">
    <property type="component" value="Unassembled WGS sequence"/>
</dbReference>
<reference evidence="2 3" key="1">
    <citation type="journal article" date="2023" name="Plants (Basel)">
        <title>Bridging the Gap: Combining Genomics and Transcriptomics Approaches to Understand Stylosanthes scabra, an Orphan Legume from the Brazilian Caatinga.</title>
        <authorList>
            <person name="Ferreira-Neto J.R.C."/>
            <person name="da Silva M.D."/>
            <person name="Binneck E."/>
            <person name="de Melo N.F."/>
            <person name="da Silva R.H."/>
            <person name="de Melo A.L.T.M."/>
            <person name="Pandolfi V."/>
            <person name="Bustamante F.O."/>
            <person name="Brasileiro-Vidal A.C."/>
            <person name="Benko-Iseppon A.M."/>
        </authorList>
    </citation>
    <scope>NUCLEOTIDE SEQUENCE [LARGE SCALE GENOMIC DNA]</scope>
    <source>
        <tissue evidence="2">Leaves</tissue>
    </source>
</reference>
<feature type="domain" description="Gag1-like clamp" evidence="1">
    <location>
        <begin position="95"/>
        <end position="207"/>
    </location>
</feature>
<comment type="caution">
    <text evidence="2">The sequence shown here is derived from an EMBL/GenBank/DDBJ whole genome shotgun (WGS) entry which is preliminary data.</text>
</comment>
<dbReference type="Pfam" id="PF13259">
    <property type="entry name" value="clamp_Gag1-like"/>
    <property type="match status" value="1"/>
</dbReference>
<sequence>MYSRCCFLAHFGECSGEKPCWSFLLFYCACFRVLLLSAMEKLKLKCKGVFCSRGCLGCFTKPSVTIPMDDPSKGLRTQDQTVNKDNRTEDIWSSSTFEMDNSAAQSQRSISSIVISNNPSDPQSSTGSEIGPAEFVNHGLLLWHQIRQQWVGNKNSESKKEVREPRISSNATYDNLLGNNKHFPQPIPLREMVDFLVDIWEQEGLYD</sequence>
<evidence type="ECO:0000259" key="1">
    <source>
        <dbReference type="Pfam" id="PF13259"/>
    </source>
</evidence>
<gene>
    <name evidence="2" type="ORF">PIB30_021512</name>
</gene>
<evidence type="ECO:0000313" key="3">
    <source>
        <dbReference type="Proteomes" id="UP001341840"/>
    </source>
</evidence>
<accession>A0ABU6Q8S4</accession>
<dbReference type="PANTHER" id="PTHR33373">
    <property type="entry name" value="OS07G0479600 PROTEIN"/>
    <property type="match status" value="1"/>
</dbReference>
<dbReference type="EMBL" id="JASCZI010000071">
    <property type="protein sequence ID" value="MED6108218.1"/>
    <property type="molecule type" value="Genomic_DNA"/>
</dbReference>
<dbReference type="PANTHER" id="PTHR33373:SF22">
    <property type="entry name" value="DUF4050 FAMILY PROTEIN"/>
    <property type="match status" value="1"/>
</dbReference>
<evidence type="ECO:0000313" key="2">
    <source>
        <dbReference type="EMBL" id="MED6108218.1"/>
    </source>
</evidence>
<keyword evidence="3" id="KW-1185">Reference proteome</keyword>
<name>A0ABU6Q8S4_9FABA</name>
<dbReference type="InterPro" id="IPR025124">
    <property type="entry name" value="Gag1-like_clamp"/>
</dbReference>
<organism evidence="2 3">
    <name type="scientific">Stylosanthes scabra</name>
    <dbReference type="NCBI Taxonomy" id="79078"/>
    <lineage>
        <taxon>Eukaryota</taxon>
        <taxon>Viridiplantae</taxon>
        <taxon>Streptophyta</taxon>
        <taxon>Embryophyta</taxon>
        <taxon>Tracheophyta</taxon>
        <taxon>Spermatophyta</taxon>
        <taxon>Magnoliopsida</taxon>
        <taxon>eudicotyledons</taxon>
        <taxon>Gunneridae</taxon>
        <taxon>Pentapetalae</taxon>
        <taxon>rosids</taxon>
        <taxon>fabids</taxon>
        <taxon>Fabales</taxon>
        <taxon>Fabaceae</taxon>
        <taxon>Papilionoideae</taxon>
        <taxon>50 kb inversion clade</taxon>
        <taxon>dalbergioids sensu lato</taxon>
        <taxon>Dalbergieae</taxon>
        <taxon>Pterocarpus clade</taxon>
        <taxon>Stylosanthes</taxon>
    </lineage>
</organism>
<protein>
    <recommendedName>
        <fullName evidence="1">Gag1-like clamp domain-containing protein</fullName>
    </recommendedName>
</protein>
<proteinExistence type="predicted"/>